<proteinExistence type="predicted"/>
<protein>
    <submittedName>
        <fullName evidence="2">Aminoglycoside N6'-acetyltransferase</fullName>
    </submittedName>
</protein>
<dbReference type="Proteomes" id="UP000025171">
    <property type="component" value="Unassembled WGS sequence"/>
</dbReference>
<dbReference type="EMBL" id="ARYK01000001">
    <property type="protein sequence ID" value="KCZ94426.1"/>
    <property type="molecule type" value="Genomic_DNA"/>
</dbReference>
<reference evidence="2 3" key="1">
    <citation type="journal article" date="2014" name="Antonie Van Leeuwenhoek">
        <title>Hyphomonas beringensis sp. nov. and Hyphomonas chukchiensis sp. nov., isolated from surface seawater of the Bering Sea and Chukchi Sea.</title>
        <authorList>
            <person name="Li C."/>
            <person name="Lai Q."/>
            <person name="Li G."/>
            <person name="Dong C."/>
            <person name="Wang J."/>
            <person name="Liao Y."/>
            <person name="Shao Z."/>
        </authorList>
    </citation>
    <scope>NUCLEOTIDE SEQUENCE [LARGE SCALE GENOMIC DNA]</scope>
    <source>
        <strain evidence="2 3">MHS-2</strain>
    </source>
</reference>
<dbReference type="RefSeq" id="WP_035613579.1">
    <property type="nucleotide sequence ID" value="NZ_ARYK01000001.1"/>
</dbReference>
<dbReference type="Pfam" id="PF13302">
    <property type="entry name" value="Acetyltransf_3"/>
    <property type="match status" value="1"/>
</dbReference>
<dbReference type="GO" id="GO:0016747">
    <property type="term" value="F:acyltransferase activity, transferring groups other than amino-acyl groups"/>
    <property type="evidence" value="ECO:0007669"/>
    <property type="project" value="InterPro"/>
</dbReference>
<dbReference type="SUPFAM" id="SSF55729">
    <property type="entry name" value="Acyl-CoA N-acyltransferases (Nat)"/>
    <property type="match status" value="1"/>
</dbReference>
<dbReference type="Gene3D" id="3.40.630.30">
    <property type="match status" value="1"/>
</dbReference>
<dbReference type="PANTHER" id="PTHR43415">
    <property type="entry name" value="SPERMIDINE N(1)-ACETYLTRANSFERASE"/>
    <property type="match status" value="1"/>
</dbReference>
<dbReference type="eggNOG" id="COG1670">
    <property type="taxonomic scope" value="Bacteria"/>
</dbReference>
<dbReference type="InterPro" id="IPR000182">
    <property type="entry name" value="GNAT_dom"/>
</dbReference>
<comment type="caution">
    <text evidence="2">The sequence shown here is derived from an EMBL/GenBank/DDBJ whole genome shotgun (WGS) entry which is preliminary data.</text>
</comment>
<feature type="domain" description="N-acetyltransferase" evidence="1">
    <location>
        <begin position="6"/>
        <end position="159"/>
    </location>
</feature>
<keyword evidence="2" id="KW-0808">Transferase</keyword>
<dbReference type="PROSITE" id="PS51186">
    <property type="entry name" value="GNAT"/>
    <property type="match status" value="1"/>
</dbReference>
<gene>
    <name evidence="2" type="ORF">HJO_03590</name>
</gene>
<evidence type="ECO:0000259" key="1">
    <source>
        <dbReference type="PROSITE" id="PS51186"/>
    </source>
</evidence>
<dbReference type="InterPro" id="IPR016181">
    <property type="entry name" value="Acyl_CoA_acyltransferase"/>
</dbReference>
<sequence>MKLQKATFEALTTARSWCQSEEEVQNWAGNVIQQSAGPEELRQYWDSGVENVANKEAWALVSDKGDLAGYAEIASIDPVHRSCRLEKFIIGPKELRGQGLGFGFLDLLKNHVFSELDAHRFELLVIERNAGARHLYEKSGFEVEGKLRDARFYAGEFHNMEMMACISMT</sequence>
<evidence type="ECO:0000313" key="2">
    <source>
        <dbReference type="EMBL" id="KCZ94426.1"/>
    </source>
</evidence>
<accession>A0A059FV87</accession>
<dbReference type="OrthoDB" id="5459937at2"/>
<dbReference type="PATRIC" id="fig|1280950.3.peg.731"/>
<keyword evidence="3" id="KW-1185">Reference proteome</keyword>
<dbReference type="AlphaFoldDB" id="A0A059FV87"/>
<organism evidence="2 3">
    <name type="scientific">Hyphomonas johnsonii MHS-2</name>
    <dbReference type="NCBI Taxonomy" id="1280950"/>
    <lineage>
        <taxon>Bacteria</taxon>
        <taxon>Pseudomonadati</taxon>
        <taxon>Pseudomonadota</taxon>
        <taxon>Alphaproteobacteria</taxon>
        <taxon>Hyphomonadales</taxon>
        <taxon>Hyphomonadaceae</taxon>
        <taxon>Hyphomonas</taxon>
    </lineage>
</organism>
<name>A0A059FV87_9PROT</name>
<dbReference type="PANTHER" id="PTHR43415:SF3">
    <property type="entry name" value="GNAT-FAMILY ACETYLTRANSFERASE"/>
    <property type="match status" value="1"/>
</dbReference>
<evidence type="ECO:0000313" key="3">
    <source>
        <dbReference type="Proteomes" id="UP000025171"/>
    </source>
</evidence>